<proteinExistence type="predicted"/>
<reference evidence="10 11" key="1">
    <citation type="journal article" date="2014" name="Genome Biol. Evol.">
        <title>The genome of the myxosporean Thelohanellus kitauei shows adaptations to nutrient acquisition within its fish host.</title>
        <authorList>
            <person name="Yang Y."/>
            <person name="Xiong J."/>
            <person name="Zhou Z."/>
            <person name="Huo F."/>
            <person name="Miao W."/>
            <person name="Ran C."/>
            <person name="Liu Y."/>
            <person name="Zhang J."/>
            <person name="Feng J."/>
            <person name="Wang M."/>
            <person name="Wang M."/>
            <person name="Wang L."/>
            <person name="Yao B."/>
        </authorList>
    </citation>
    <scope>NUCLEOTIDE SEQUENCE [LARGE SCALE GENOMIC DNA]</scope>
    <source>
        <strain evidence="10">Wuqing</strain>
    </source>
</reference>
<dbReference type="SMART" id="SM00389">
    <property type="entry name" value="HOX"/>
    <property type="match status" value="1"/>
</dbReference>
<organism evidence="10 11">
    <name type="scientific">Thelohanellus kitauei</name>
    <name type="common">Myxosporean</name>
    <dbReference type="NCBI Taxonomy" id="669202"/>
    <lineage>
        <taxon>Eukaryota</taxon>
        <taxon>Metazoa</taxon>
        <taxon>Cnidaria</taxon>
        <taxon>Myxozoa</taxon>
        <taxon>Myxosporea</taxon>
        <taxon>Bivalvulida</taxon>
        <taxon>Platysporina</taxon>
        <taxon>Myxobolidae</taxon>
        <taxon>Thelohanellus</taxon>
    </lineage>
</organism>
<dbReference type="OrthoDB" id="6022677at2759"/>
<gene>
    <name evidence="10" type="ORF">RF11_06796</name>
</gene>
<dbReference type="Pfam" id="PF00046">
    <property type="entry name" value="Homeodomain"/>
    <property type="match status" value="1"/>
</dbReference>
<dbReference type="GO" id="GO:0005634">
    <property type="term" value="C:nucleus"/>
    <property type="evidence" value="ECO:0007669"/>
    <property type="project" value="UniProtKB-SubCell"/>
</dbReference>
<dbReference type="PROSITE" id="PS00027">
    <property type="entry name" value="HOMEOBOX_1"/>
    <property type="match status" value="1"/>
</dbReference>
<keyword evidence="11" id="KW-1185">Reference proteome</keyword>
<dbReference type="InterPro" id="IPR001356">
    <property type="entry name" value="HD"/>
</dbReference>
<dbReference type="OMA" id="ELNNHEY"/>
<evidence type="ECO:0000313" key="10">
    <source>
        <dbReference type="EMBL" id="KII68351.1"/>
    </source>
</evidence>
<evidence type="ECO:0000256" key="6">
    <source>
        <dbReference type="PROSITE-ProRule" id="PRU00108"/>
    </source>
</evidence>
<dbReference type="InterPro" id="IPR009057">
    <property type="entry name" value="Homeodomain-like_sf"/>
</dbReference>
<keyword evidence="4 6" id="KW-0371">Homeobox</keyword>
<comment type="caution">
    <text evidence="10">The sequence shown here is derived from an EMBL/GenBank/DDBJ whole genome shotgun (WGS) entry which is preliminary data.</text>
</comment>
<feature type="compositionally biased region" description="Polar residues" evidence="8">
    <location>
        <begin position="1"/>
        <end position="11"/>
    </location>
</feature>
<dbReference type="Proteomes" id="UP000031668">
    <property type="component" value="Unassembled WGS sequence"/>
</dbReference>
<dbReference type="GO" id="GO:0000978">
    <property type="term" value="F:RNA polymerase II cis-regulatory region sequence-specific DNA binding"/>
    <property type="evidence" value="ECO:0007669"/>
    <property type="project" value="TreeGrafter"/>
</dbReference>
<evidence type="ECO:0000256" key="1">
    <source>
        <dbReference type="ARBA" id="ARBA00004123"/>
    </source>
</evidence>
<keyword evidence="3 6" id="KW-0238">DNA-binding</keyword>
<evidence type="ECO:0000259" key="9">
    <source>
        <dbReference type="PROSITE" id="PS50071"/>
    </source>
</evidence>
<feature type="domain" description="Homeobox" evidence="9">
    <location>
        <begin position="15"/>
        <end position="75"/>
    </location>
</feature>
<dbReference type="GO" id="GO:0000981">
    <property type="term" value="F:DNA-binding transcription factor activity, RNA polymerase II-specific"/>
    <property type="evidence" value="ECO:0007669"/>
    <property type="project" value="InterPro"/>
</dbReference>
<name>A0A0C2MM93_THEKT</name>
<dbReference type="Gene3D" id="1.10.10.60">
    <property type="entry name" value="Homeodomain-like"/>
    <property type="match status" value="1"/>
</dbReference>
<dbReference type="SUPFAM" id="SSF46689">
    <property type="entry name" value="Homeodomain-like"/>
    <property type="match status" value="1"/>
</dbReference>
<feature type="region of interest" description="Disordered" evidence="8">
    <location>
        <begin position="1"/>
        <end position="23"/>
    </location>
</feature>
<keyword evidence="5 6" id="KW-0539">Nucleus</keyword>
<keyword evidence="2" id="KW-0217">Developmental protein</keyword>
<accession>A0A0C2MM93</accession>
<evidence type="ECO:0000256" key="8">
    <source>
        <dbReference type="SAM" id="MobiDB-lite"/>
    </source>
</evidence>
<evidence type="ECO:0000256" key="3">
    <source>
        <dbReference type="ARBA" id="ARBA00023125"/>
    </source>
</evidence>
<protein>
    <submittedName>
        <fullName evidence="10">Homeobox protein ceh-36</fullName>
    </submittedName>
</protein>
<evidence type="ECO:0000256" key="2">
    <source>
        <dbReference type="ARBA" id="ARBA00022473"/>
    </source>
</evidence>
<dbReference type="CDD" id="cd00086">
    <property type="entry name" value="homeodomain"/>
    <property type="match status" value="1"/>
</dbReference>
<dbReference type="AlphaFoldDB" id="A0A0C2MM93"/>
<dbReference type="PANTHER" id="PTHR45793">
    <property type="entry name" value="HOMEOBOX PROTEIN"/>
    <property type="match status" value="1"/>
</dbReference>
<dbReference type="InterPro" id="IPR017970">
    <property type="entry name" value="Homeobox_CS"/>
</dbReference>
<evidence type="ECO:0000256" key="7">
    <source>
        <dbReference type="RuleBase" id="RU000682"/>
    </source>
</evidence>
<dbReference type="PROSITE" id="PS50071">
    <property type="entry name" value="HOMEOBOX_2"/>
    <property type="match status" value="1"/>
</dbReference>
<feature type="DNA-binding region" description="Homeobox" evidence="6">
    <location>
        <begin position="17"/>
        <end position="76"/>
    </location>
</feature>
<sequence>MTDLQTSQSSDEPGKSKRRSRTCFSRSQLDELEAVFVRNRYPDPNIRKQLVENLHISDGIIQIWFKNRRAKEKKNTSSKDNKSQRSFTTYPRLVSVQRPPTMGIQSMRTNSCQAMNMRPYPMYPPNMPNPGPHYNHPGLYSHYSEQPEYYYPTDVNQQYYVYSPQMDQMSNYQNYYGQSIQSCPSIDSQSVGQSYYDIEDKENVQ</sequence>
<evidence type="ECO:0000256" key="4">
    <source>
        <dbReference type="ARBA" id="ARBA00023155"/>
    </source>
</evidence>
<evidence type="ECO:0000256" key="5">
    <source>
        <dbReference type="ARBA" id="ARBA00023242"/>
    </source>
</evidence>
<evidence type="ECO:0000313" key="11">
    <source>
        <dbReference type="Proteomes" id="UP000031668"/>
    </source>
</evidence>
<dbReference type="EMBL" id="JWZT01002870">
    <property type="protein sequence ID" value="KII68351.1"/>
    <property type="molecule type" value="Genomic_DNA"/>
</dbReference>
<dbReference type="PANTHER" id="PTHR45793:SF5">
    <property type="entry name" value="HOMEOTIC PROTEIN OCELLILESS"/>
    <property type="match status" value="1"/>
</dbReference>
<comment type="subcellular location">
    <subcellularLocation>
        <location evidence="1 6 7">Nucleus</location>
    </subcellularLocation>
</comment>